<keyword evidence="1" id="KW-0472">Membrane</keyword>
<gene>
    <name evidence="2" type="ORF">H9624_04270</name>
</gene>
<evidence type="ECO:0000313" key="2">
    <source>
        <dbReference type="EMBL" id="MBD8061538.1"/>
    </source>
</evidence>
<dbReference type="Proteomes" id="UP000661894">
    <property type="component" value="Unassembled WGS sequence"/>
</dbReference>
<protein>
    <recommendedName>
        <fullName evidence="4">Integral membrane protein</fullName>
    </recommendedName>
</protein>
<feature type="transmembrane region" description="Helical" evidence="1">
    <location>
        <begin position="66"/>
        <end position="83"/>
    </location>
</feature>
<sequence>MRTRPALVTAVGVAAGLVWFLTLSAAVVHQQHEAVVHGRSSWLATVAAVVVTSLCVLGFRAWGRRWGLGVGAALGVCLLLGLVEGQLPAGGAGLMFSVPATFSVGLGSVTTWLAFAVTVTLTLTAGPGRSDVPVRPDAEE</sequence>
<evidence type="ECO:0000256" key="1">
    <source>
        <dbReference type="SAM" id="Phobius"/>
    </source>
</evidence>
<keyword evidence="3" id="KW-1185">Reference proteome</keyword>
<proteinExistence type="predicted"/>
<dbReference type="EMBL" id="JACSPO010000001">
    <property type="protein sequence ID" value="MBD8061538.1"/>
    <property type="molecule type" value="Genomic_DNA"/>
</dbReference>
<feature type="transmembrane region" description="Helical" evidence="1">
    <location>
        <begin position="42"/>
        <end position="59"/>
    </location>
</feature>
<reference evidence="2 3" key="1">
    <citation type="submission" date="2020-08" db="EMBL/GenBank/DDBJ databases">
        <title>A Genomic Blueprint of the Chicken Gut Microbiome.</title>
        <authorList>
            <person name="Gilroy R."/>
            <person name="Ravi A."/>
            <person name="Getino M."/>
            <person name="Pursley I."/>
            <person name="Horton D.L."/>
            <person name="Alikhan N.-F."/>
            <person name="Baker D."/>
            <person name="Gharbi K."/>
            <person name="Hall N."/>
            <person name="Watson M."/>
            <person name="Adriaenssens E.M."/>
            <person name="Foster-Nyarko E."/>
            <person name="Jarju S."/>
            <person name="Secka A."/>
            <person name="Antonio M."/>
            <person name="Oren A."/>
            <person name="Chaudhuri R."/>
            <person name="La Ragione R.M."/>
            <person name="Hildebrand F."/>
            <person name="Pallen M.J."/>
        </authorList>
    </citation>
    <scope>NUCLEOTIDE SEQUENCE [LARGE SCALE GENOMIC DNA]</scope>
    <source>
        <strain evidence="2 3">Sa1BUA1</strain>
    </source>
</reference>
<keyword evidence="1" id="KW-0812">Transmembrane</keyword>
<name>A0ABR8YZP9_9MICO</name>
<feature type="transmembrane region" description="Helical" evidence="1">
    <location>
        <begin position="103"/>
        <end position="125"/>
    </location>
</feature>
<comment type="caution">
    <text evidence="2">The sequence shown here is derived from an EMBL/GenBank/DDBJ whole genome shotgun (WGS) entry which is preliminary data.</text>
</comment>
<evidence type="ECO:0000313" key="3">
    <source>
        <dbReference type="Proteomes" id="UP000661894"/>
    </source>
</evidence>
<dbReference type="RefSeq" id="WP_251838644.1">
    <property type="nucleotide sequence ID" value="NZ_JACSPO010000001.1"/>
</dbReference>
<keyword evidence="1" id="KW-1133">Transmembrane helix</keyword>
<organism evidence="2 3">
    <name type="scientific">Oceanitalea stevensii</name>
    <dbReference type="NCBI Taxonomy" id="2763072"/>
    <lineage>
        <taxon>Bacteria</taxon>
        <taxon>Bacillati</taxon>
        <taxon>Actinomycetota</taxon>
        <taxon>Actinomycetes</taxon>
        <taxon>Micrococcales</taxon>
        <taxon>Bogoriellaceae</taxon>
        <taxon>Georgenia</taxon>
    </lineage>
</organism>
<accession>A0ABR8YZP9</accession>
<evidence type="ECO:0008006" key="4">
    <source>
        <dbReference type="Google" id="ProtNLM"/>
    </source>
</evidence>